<name>A0A1F8H1G5_9BACT</name>
<reference evidence="1 2" key="1">
    <citation type="journal article" date="2016" name="Nat. Commun.">
        <title>Thousands of microbial genomes shed light on interconnected biogeochemical processes in an aquifer system.</title>
        <authorList>
            <person name="Anantharaman K."/>
            <person name="Brown C.T."/>
            <person name="Hug L.A."/>
            <person name="Sharon I."/>
            <person name="Castelle C.J."/>
            <person name="Probst A.J."/>
            <person name="Thomas B.C."/>
            <person name="Singh A."/>
            <person name="Wilkins M.J."/>
            <person name="Karaoz U."/>
            <person name="Brodie E.L."/>
            <person name="Williams K.H."/>
            <person name="Hubbard S.S."/>
            <person name="Banfield J.F."/>
        </authorList>
    </citation>
    <scope>NUCLEOTIDE SEQUENCE [LARGE SCALE GENOMIC DNA]</scope>
</reference>
<organism evidence="1 2">
    <name type="scientific">Candidatus Yanofskybacteria bacterium RIFCSPLOWO2_02_FULL_43_10b</name>
    <dbReference type="NCBI Taxonomy" id="1802704"/>
    <lineage>
        <taxon>Bacteria</taxon>
        <taxon>Candidatus Yanofskyibacteriota</taxon>
    </lineage>
</organism>
<proteinExistence type="predicted"/>
<evidence type="ECO:0000313" key="1">
    <source>
        <dbReference type="EMBL" id="OGN31523.1"/>
    </source>
</evidence>
<dbReference type="AlphaFoldDB" id="A0A1F8H1G5"/>
<accession>A0A1F8H1G5</accession>
<dbReference type="EMBL" id="MGKS01000034">
    <property type="protein sequence ID" value="OGN31523.1"/>
    <property type="molecule type" value="Genomic_DNA"/>
</dbReference>
<protein>
    <submittedName>
        <fullName evidence="1">Uncharacterized protein</fullName>
    </submittedName>
</protein>
<sequence length="159" mass="17864">MNLTLNIEQHIATILDLFYKESRMKTQAARKSIINSCKRTRSLTEQEANTILNKELRPGDKNLFTPHILFYVAGCSLGGLIGILDKYADNFSGKDLLIKQLRGFNDKRNNFIHKLLSSRVNMLMLISRAISTGMNLDKTLGGMWETTVVTGTGSSRLKV</sequence>
<evidence type="ECO:0000313" key="2">
    <source>
        <dbReference type="Proteomes" id="UP000177676"/>
    </source>
</evidence>
<gene>
    <name evidence="1" type="ORF">A3I92_00575</name>
</gene>
<dbReference type="Proteomes" id="UP000177676">
    <property type="component" value="Unassembled WGS sequence"/>
</dbReference>
<comment type="caution">
    <text evidence="1">The sequence shown here is derived from an EMBL/GenBank/DDBJ whole genome shotgun (WGS) entry which is preliminary data.</text>
</comment>